<dbReference type="InterPro" id="IPR023187">
    <property type="entry name" value="Tscrpt_reg_MarR-type_CS"/>
</dbReference>
<dbReference type="PRINTS" id="PR00598">
    <property type="entry name" value="HTHMARR"/>
</dbReference>
<dbReference type="SMART" id="SM00347">
    <property type="entry name" value="HTH_MARR"/>
    <property type="match status" value="1"/>
</dbReference>
<proteinExistence type="predicted"/>
<dbReference type="Pfam" id="PF01047">
    <property type="entry name" value="MarR"/>
    <property type="match status" value="1"/>
</dbReference>
<dbReference type="PROSITE" id="PS01117">
    <property type="entry name" value="HTH_MARR_1"/>
    <property type="match status" value="1"/>
</dbReference>
<dbReference type="InterPro" id="IPR036390">
    <property type="entry name" value="WH_DNA-bd_sf"/>
</dbReference>
<dbReference type="RefSeq" id="WP_130233377.1">
    <property type="nucleotide sequence ID" value="NZ_BMEF01000027.1"/>
</dbReference>
<keyword evidence="1" id="KW-0805">Transcription regulation</keyword>
<dbReference type="OrthoDB" id="195851at2"/>
<reference evidence="4" key="1">
    <citation type="submission" date="2019-09" db="EMBL/GenBank/DDBJ databases">
        <title>Complete genome sequencing of four Arcobacter species reveals a diverse suite of mobile elements.</title>
        <authorList>
            <person name="Miller W.G."/>
            <person name="Yee E."/>
            <person name="Bono J.L."/>
        </authorList>
    </citation>
    <scope>NUCLEOTIDE SEQUENCE [LARGE SCALE GENOMIC DNA]</scope>
    <source>
        <strain evidence="4">LMG 26638</strain>
    </source>
</reference>
<organism evidence="4 5">
    <name type="scientific">Malaciobacter pacificus</name>
    <dbReference type="NCBI Taxonomy" id="1080223"/>
    <lineage>
        <taxon>Bacteria</taxon>
        <taxon>Pseudomonadati</taxon>
        <taxon>Campylobacterota</taxon>
        <taxon>Epsilonproteobacteria</taxon>
        <taxon>Campylobacterales</taxon>
        <taxon>Arcobacteraceae</taxon>
        <taxon>Malaciobacter</taxon>
    </lineage>
</organism>
<evidence type="ECO:0000256" key="3">
    <source>
        <dbReference type="ARBA" id="ARBA00023163"/>
    </source>
</evidence>
<gene>
    <name evidence="4" type="ORF">APAC_1324</name>
</gene>
<accession>A0A5C2H652</accession>
<dbReference type="AlphaFoldDB" id="A0A5C2H652"/>
<keyword evidence="3" id="KW-0804">Transcription</keyword>
<dbReference type="InterPro" id="IPR036388">
    <property type="entry name" value="WH-like_DNA-bd_sf"/>
</dbReference>
<keyword evidence="5" id="KW-1185">Reference proteome</keyword>
<reference evidence="4" key="2">
    <citation type="submission" date="2019-09" db="EMBL/GenBank/DDBJ databases">
        <title>Taxonomic note: a critical rebuttal of the proposed division of the genus Arcobacter into six genera, emended descriptions of Arcobacter anaerophilus and the genus Arcobacter, and an assessment of genus-level boundaries for Epsilonproteobacteria using in silico genomic comparator tools.</title>
        <authorList>
            <person name="On S.L.W."/>
            <person name="Miller W.G."/>
            <person name="Biggs P."/>
            <person name="Cornelius A."/>
            <person name="Vandamme P."/>
        </authorList>
    </citation>
    <scope>NUCLEOTIDE SEQUENCE [LARGE SCALE GENOMIC DNA]</scope>
    <source>
        <strain evidence="4">LMG 26638</strain>
    </source>
</reference>
<sequence>MENSKFNIYQSLGFYFNTIFVDMKRSMEEKLKQYDLTHLQFSILINLYKNDVTTQKEILRYTNGDEASITRLIDRLEGKGLLNRVPSPTDKRKKHLVLTSEGIKLIDEAISCAKEMNKELTKDLEKDEARVLLKLLKKVYSSFHES</sequence>
<dbReference type="PANTHER" id="PTHR42756">
    <property type="entry name" value="TRANSCRIPTIONAL REGULATOR, MARR"/>
    <property type="match status" value="1"/>
</dbReference>
<evidence type="ECO:0000256" key="1">
    <source>
        <dbReference type="ARBA" id="ARBA00023015"/>
    </source>
</evidence>
<dbReference type="Proteomes" id="UP000322726">
    <property type="component" value="Chromosome"/>
</dbReference>
<dbReference type="EMBL" id="CP035928">
    <property type="protein sequence ID" value="QEP34441.1"/>
    <property type="molecule type" value="Genomic_DNA"/>
</dbReference>
<keyword evidence="2" id="KW-0238">DNA-binding</keyword>
<dbReference type="Gene3D" id="1.10.10.10">
    <property type="entry name" value="Winged helix-like DNA-binding domain superfamily/Winged helix DNA-binding domain"/>
    <property type="match status" value="1"/>
</dbReference>
<protein>
    <submittedName>
        <fullName evidence="4">Transcriptional regulator, MarR family</fullName>
    </submittedName>
</protein>
<dbReference type="PANTHER" id="PTHR42756:SF1">
    <property type="entry name" value="TRANSCRIPTIONAL REPRESSOR OF EMRAB OPERON"/>
    <property type="match status" value="1"/>
</dbReference>
<dbReference type="GO" id="GO:0003700">
    <property type="term" value="F:DNA-binding transcription factor activity"/>
    <property type="evidence" value="ECO:0007669"/>
    <property type="project" value="InterPro"/>
</dbReference>
<name>A0A5C2H652_9BACT</name>
<evidence type="ECO:0000313" key="5">
    <source>
        <dbReference type="Proteomes" id="UP000322726"/>
    </source>
</evidence>
<dbReference type="PROSITE" id="PS50995">
    <property type="entry name" value="HTH_MARR_2"/>
    <property type="match status" value="1"/>
</dbReference>
<evidence type="ECO:0000313" key="4">
    <source>
        <dbReference type="EMBL" id="QEP34441.1"/>
    </source>
</evidence>
<dbReference type="SUPFAM" id="SSF46785">
    <property type="entry name" value="Winged helix' DNA-binding domain"/>
    <property type="match status" value="1"/>
</dbReference>
<dbReference type="GO" id="GO:0003677">
    <property type="term" value="F:DNA binding"/>
    <property type="evidence" value="ECO:0007669"/>
    <property type="project" value="UniProtKB-KW"/>
</dbReference>
<dbReference type="KEGG" id="apai:APAC_1324"/>
<dbReference type="InterPro" id="IPR000835">
    <property type="entry name" value="HTH_MarR-typ"/>
</dbReference>
<evidence type="ECO:0000256" key="2">
    <source>
        <dbReference type="ARBA" id="ARBA00023125"/>
    </source>
</evidence>